<dbReference type="SUPFAM" id="SSF54211">
    <property type="entry name" value="Ribosomal protein S5 domain 2-like"/>
    <property type="match status" value="1"/>
</dbReference>
<dbReference type="GO" id="GO:0006261">
    <property type="term" value="P:DNA-templated DNA replication"/>
    <property type="evidence" value="ECO:0007669"/>
    <property type="project" value="UniProtKB-UniRule"/>
</dbReference>
<dbReference type="SUPFAM" id="SSF55874">
    <property type="entry name" value="ATPase domain of HSP90 chaperone/DNA topoisomerase II/histidine kinase"/>
    <property type="match status" value="1"/>
</dbReference>
<dbReference type="PROSITE" id="PS50880">
    <property type="entry name" value="TOPRIM"/>
    <property type="match status" value="1"/>
</dbReference>
<comment type="catalytic activity">
    <reaction evidence="1 11">
        <text>ATP-dependent breakage, passage and rejoining of double-stranded DNA.</text>
        <dbReference type="EC" id="5.6.2.2"/>
    </reaction>
</comment>
<dbReference type="InterPro" id="IPR006171">
    <property type="entry name" value="TOPRIM_dom"/>
</dbReference>
<feature type="binding site" evidence="11">
    <location>
        <position position="501"/>
    </location>
    <ligand>
        <name>Mg(2+)</name>
        <dbReference type="ChEBI" id="CHEBI:18420"/>
        <label>2</label>
    </ligand>
</feature>
<keyword evidence="5 11" id="KW-0067">ATP-binding</keyword>
<comment type="subcellular location">
    <subcellularLocation>
        <location evidence="11">Cytoplasm</location>
    </subcellularLocation>
</comment>
<dbReference type="GO" id="GO:0006265">
    <property type="term" value="P:DNA topological change"/>
    <property type="evidence" value="ECO:0007669"/>
    <property type="project" value="UniProtKB-UniRule"/>
</dbReference>
<comment type="cofactor">
    <cofactor evidence="11">
        <name>Mg(2+)</name>
        <dbReference type="ChEBI" id="CHEBI:18420"/>
    </cofactor>
    <cofactor evidence="11">
        <name>Mn(2+)</name>
        <dbReference type="ChEBI" id="CHEBI:29035"/>
    </cofactor>
    <cofactor evidence="11">
        <name>Ca(2+)</name>
        <dbReference type="ChEBI" id="CHEBI:29108"/>
    </cofactor>
    <text evidence="11">Binds two Mg(2+) per subunit. The magnesium ions form salt bridges with both the protein and the DNA. Can also accept other divalent metal cations, such as Mn(2+) or Ca(2+).</text>
</comment>
<feature type="site" description="Interaction with DNA" evidence="11">
    <location>
        <position position="453"/>
    </location>
</feature>
<dbReference type="InterPro" id="IPR011557">
    <property type="entry name" value="GyrB"/>
</dbReference>
<dbReference type="GO" id="GO:0005737">
    <property type="term" value="C:cytoplasm"/>
    <property type="evidence" value="ECO:0007669"/>
    <property type="project" value="UniProtKB-SubCell"/>
</dbReference>
<gene>
    <name evidence="11 13" type="primary">gyrB</name>
    <name evidence="13" type="ORF">IAD26_02165</name>
</gene>
<keyword evidence="11" id="KW-0963">Cytoplasm</keyword>
<dbReference type="GO" id="GO:0046872">
    <property type="term" value="F:metal ion binding"/>
    <property type="evidence" value="ECO:0007669"/>
    <property type="project" value="UniProtKB-KW"/>
</dbReference>
<dbReference type="NCBIfam" id="TIGR01059">
    <property type="entry name" value="gyrB"/>
    <property type="match status" value="1"/>
</dbReference>
<feature type="binding site" evidence="11">
    <location>
        <position position="503"/>
    </location>
    <ligand>
        <name>Mg(2+)</name>
        <dbReference type="ChEBI" id="CHEBI:18420"/>
        <label>2</label>
    </ligand>
</feature>
<dbReference type="SMART" id="SM00433">
    <property type="entry name" value="TOP2c"/>
    <property type="match status" value="1"/>
</dbReference>
<evidence type="ECO:0000256" key="3">
    <source>
        <dbReference type="ARBA" id="ARBA00022723"/>
    </source>
</evidence>
<evidence type="ECO:0000256" key="5">
    <source>
        <dbReference type="ARBA" id="ARBA00022840"/>
    </source>
</evidence>
<evidence type="ECO:0000313" key="14">
    <source>
        <dbReference type="Proteomes" id="UP000886748"/>
    </source>
</evidence>
<dbReference type="PRINTS" id="PR01159">
    <property type="entry name" value="DNAGYRASEB"/>
</dbReference>
<dbReference type="InterPro" id="IPR013760">
    <property type="entry name" value="Topo_IIA-like_dom_sf"/>
</dbReference>
<dbReference type="EMBL" id="DVOD01000016">
    <property type="protein sequence ID" value="HIU91920.1"/>
    <property type="molecule type" value="Genomic_DNA"/>
</dbReference>
<dbReference type="NCBIfam" id="NF011501">
    <property type="entry name" value="PRK14939.1"/>
    <property type="match status" value="1"/>
</dbReference>
<protein>
    <recommendedName>
        <fullName evidence="11">DNA gyrase subunit B</fullName>
        <ecNumber evidence="11">5.6.2.2</ecNumber>
    </recommendedName>
</protein>
<evidence type="ECO:0000256" key="10">
    <source>
        <dbReference type="ARBA" id="ARBA00063644"/>
    </source>
</evidence>
<feature type="binding site" evidence="11">
    <location>
        <position position="425"/>
    </location>
    <ligand>
        <name>Mg(2+)</name>
        <dbReference type="ChEBI" id="CHEBI:18420"/>
        <label>1</label>
        <note>catalytic</note>
    </ligand>
</feature>
<evidence type="ECO:0000256" key="11">
    <source>
        <dbReference type="HAMAP-Rule" id="MF_01898"/>
    </source>
</evidence>
<keyword evidence="3 11" id="KW-0479">Metal-binding</keyword>
<dbReference type="HAMAP" id="MF_01898">
    <property type="entry name" value="GyrB"/>
    <property type="match status" value="1"/>
</dbReference>
<comment type="function">
    <text evidence="11">A type II topoisomerase that negatively supercoils closed circular double-stranded (ds) DNA in an ATP-dependent manner to modulate DNA topology and maintain chromosomes in an underwound state. Negative supercoiling favors strand separation, and DNA replication, transcription, recombination and repair, all of which involve strand separation. Also able to catalyze the interconversion of other topological isomers of dsDNA rings, including catenanes and knotted rings. Type II topoisomerases break and join 2 DNA strands simultaneously in an ATP-dependent manner.</text>
</comment>
<comment type="subunit">
    <text evidence="10">Heterotetramer composed of ParC and ParE.</text>
</comment>
<keyword evidence="4 11" id="KW-0547">Nucleotide-binding</keyword>
<dbReference type="InterPro" id="IPR034160">
    <property type="entry name" value="TOPRIM_GyrB"/>
</dbReference>
<name>A0A9D1MYS9_9CLOT</name>
<dbReference type="FunFam" id="3.30.230.10:FF:000005">
    <property type="entry name" value="DNA gyrase subunit B"/>
    <property type="match status" value="1"/>
</dbReference>
<comment type="subunit">
    <text evidence="11">Heterotetramer, composed of two GyrA and two GyrB chains. In the heterotetramer, GyrA contains the active site tyrosine that forms a transient covalent intermediate with DNA, while GyrB binds cofactors and catalyzes ATP hydrolysis.</text>
</comment>
<comment type="caution">
    <text evidence="13">The sequence shown here is derived from an EMBL/GenBank/DDBJ whole genome shotgun (WGS) entry which is preliminary data.</text>
</comment>
<dbReference type="PANTHER" id="PTHR45866">
    <property type="entry name" value="DNA GYRASE/TOPOISOMERASE SUBUNIT B"/>
    <property type="match status" value="1"/>
</dbReference>
<dbReference type="InterPro" id="IPR002288">
    <property type="entry name" value="DNA_gyrase_B_C"/>
</dbReference>
<proteinExistence type="inferred from homology"/>
<keyword evidence="8" id="KW-0238">DNA-binding</keyword>
<dbReference type="Pfam" id="PF00986">
    <property type="entry name" value="DNA_gyraseB_C"/>
    <property type="match status" value="1"/>
</dbReference>
<dbReference type="InterPro" id="IPR013759">
    <property type="entry name" value="Topo_IIA_B_C"/>
</dbReference>
<dbReference type="Gene3D" id="3.30.565.10">
    <property type="entry name" value="Histidine kinase-like ATPase, C-terminal domain"/>
    <property type="match status" value="1"/>
</dbReference>
<dbReference type="FunFam" id="3.30.565.10:FF:000002">
    <property type="entry name" value="DNA gyrase subunit B"/>
    <property type="match status" value="1"/>
</dbReference>
<dbReference type="NCBIfam" id="NF004189">
    <property type="entry name" value="PRK05644.1"/>
    <property type="match status" value="1"/>
</dbReference>
<dbReference type="InterPro" id="IPR001241">
    <property type="entry name" value="Topo_IIA"/>
</dbReference>
<accession>A0A9D1MYS9</accession>
<sequence length="813" mass="91972">MATETNYGADNIRVLEGLEAVRMRPGMYIGSTSQRGLHHCIYEIVDNSIDESLAGYCTQITVTINTDESVTVEDNGRGIPVDIKPDSGKSALEIVHTVLHAGGKFGDGGYKVSGGLHGVGASVVNALSEKYVVEVSRQGYVWRQEYLRGEPTAPVEKIRETDKTGTKTTFWPDPEIFTETTHIDRDVIANRLREMAFLNKGLKIRYIDAETKTEHDFHFEGGIGSYVEFLNKNKTVLFEQPIYIDKAVDNMQVEIAMQYTDAYNESVLSFANNINTHGGGTHLTGFRNGITRVLNDYARKNKLLKESEANLSGDDVREGLTAIVSVKLPNPEFEGQTKDKLGSSEATAAVQDAIRDKLQEWLEFNPKYGKIIIEKTLQAQRAREAARKARELTRRKSALETSTLPGKLADCSNREPEKCELYIVEGDSAGGSAKQGRNRMFQAILPLRGKILNVERARLDKMYANNEIKSMVQALGINISKNEDDVDIEKLRYHKIIIMTDADVDGAHIRTLLLTFFFRYAKPLLDNGHVFIAQPPLYKITIGKQAEYLYDDRALDKMLRERGIKDLTLYNKDKSKSATGAELVELLANMSTFYHSFNNPLINAIPSVVMRALIRSNIEPEDFDNQETMQKHTAYINHYLVDHAENYGIEEAKNYRVELKFNTETQKYNLNLHLERETEQVLLTSILIKSNEFQRVKNAYPAIRSYLIEEEKVLVLDTGSEELQITAFAELQRVVEERGKKGLTLQRFKGLGEMMPQQLWETTMDPATRTLLKVNVEDAMLCDQLFDILMGDKVEPRRDFIETNAVFAQNIDT</sequence>
<dbReference type="CDD" id="cd00822">
    <property type="entry name" value="TopoII_Trans_DNA_gyrase"/>
    <property type="match status" value="1"/>
</dbReference>
<dbReference type="InterPro" id="IPR000565">
    <property type="entry name" value="Topo_IIA_B"/>
</dbReference>
<dbReference type="AlphaFoldDB" id="A0A9D1MYS9"/>
<keyword evidence="6 11" id="KW-0460">Magnesium</keyword>
<feature type="binding site" evidence="11">
    <location>
        <position position="501"/>
    </location>
    <ligand>
        <name>Mg(2+)</name>
        <dbReference type="ChEBI" id="CHEBI:18420"/>
        <label>1</label>
        <note>catalytic</note>
    </ligand>
</feature>
<dbReference type="SUPFAM" id="SSF56719">
    <property type="entry name" value="Type II DNA topoisomerase"/>
    <property type="match status" value="1"/>
</dbReference>
<feature type="domain" description="Toprim" evidence="12">
    <location>
        <begin position="419"/>
        <end position="536"/>
    </location>
</feature>
<dbReference type="Pfam" id="PF01751">
    <property type="entry name" value="Toprim"/>
    <property type="match status" value="1"/>
</dbReference>
<dbReference type="SMART" id="SM00387">
    <property type="entry name" value="HATPase_c"/>
    <property type="match status" value="1"/>
</dbReference>
<dbReference type="GO" id="GO:0005524">
    <property type="term" value="F:ATP binding"/>
    <property type="evidence" value="ECO:0007669"/>
    <property type="project" value="UniProtKB-UniRule"/>
</dbReference>
<evidence type="ECO:0000256" key="6">
    <source>
        <dbReference type="ARBA" id="ARBA00022842"/>
    </source>
</evidence>
<evidence type="ECO:0000256" key="2">
    <source>
        <dbReference type="ARBA" id="ARBA00010708"/>
    </source>
</evidence>
<evidence type="ECO:0000256" key="4">
    <source>
        <dbReference type="ARBA" id="ARBA00022741"/>
    </source>
</evidence>
<dbReference type="Gene3D" id="3.30.230.10">
    <property type="match status" value="1"/>
</dbReference>
<dbReference type="InterPro" id="IPR036890">
    <property type="entry name" value="HATPase_C_sf"/>
</dbReference>
<dbReference type="InterPro" id="IPR018522">
    <property type="entry name" value="TopoIIA_CS"/>
</dbReference>
<dbReference type="PROSITE" id="PS00177">
    <property type="entry name" value="TOPOISOMERASE_II"/>
    <property type="match status" value="1"/>
</dbReference>
<evidence type="ECO:0000256" key="1">
    <source>
        <dbReference type="ARBA" id="ARBA00000185"/>
    </source>
</evidence>
<evidence type="ECO:0000259" key="12">
    <source>
        <dbReference type="PROSITE" id="PS50880"/>
    </source>
</evidence>
<dbReference type="Gene3D" id="3.40.50.670">
    <property type="match status" value="2"/>
</dbReference>
<comment type="similarity">
    <text evidence="2 11">Belongs to the type II topoisomerase GyrB family.</text>
</comment>
<dbReference type="PANTHER" id="PTHR45866:SF1">
    <property type="entry name" value="DNA GYRASE SUBUNIT B, MITOCHONDRIAL"/>
    <property type="match status" value="1"/>
</dbReference>
<reference evidence="13" key="2">
    <citation type="journal article" date="2021" name="PeerJ">
        <title>Extensive microbial diversity within the chicken gut microbiome revealed by metagenomics and culture.</title>
        <authorList>
            <person name="Gilroy R."/>
            <person name="Ravi A."/>
            <person name="Getino M."/>
            <person name="Pursley I."/>
            <person name="Horton D.L."/>
            <person name="Alikhan N.F."/>
            <person name="Baker D."/>
            <person name="Gharbi K."/>
            <person name="Hall N."/>
            <person name="Watson M."/>
            <person name="Adriaenssens E.M."/>
            <person name="Foster-Nyarko E."/>
            <person name="Jarju S."/>
            <person name="Secka A."/>
            <person name="Antonio M."/>
            <person name="Oren A."/>
            <person name="Chaudhuri R.R."/>
            <person name="La Ragione R."/>
            <person name="Hildebrand F."/>
            <person name="Pallen M.J."/>
        </authorList>
    </citation>
    <scope>NUCLEOTIDE SEQUENCE</scope>
    <source>
        <strain evidence="13">CHK154-7741</strain>
    </source>
</reference>
<evidence type="ECO:0000313" key="13">
    <source>
        <dbReference type="EMBL" id="HIU91920.1"/>
    </source>
</evidence>
<evidence type="ECO:0000256" key="7">
    <source>
        <dbReference type="ARBA" id="ARBA00023029"/>
    </source>
</evidence>
<dbReference type="GO" id="GO:0005694">
    <property type="term" value="C:chromosome"/>
    <property type="evidence" value="ECO:0007669"/>
    <property type="project" value="InterPro"/>
</dbReference>
<dbReference type="PRINTS" id="PR00418">
    <property type="entry name" value="TPI2FAMILY"/>
</dbReference>
<dbReference type="InterPro" id="IPR020568">
    <property type="entry name" value="Ribosomal_Su5_D2-typ_SF"/>
</dbReference>
<dbReference type="CDD" id="cd03366">
    <property type="entry name" value="TOPRIM_TopoIIA_GyrB"/>
    <property type="match status" value="1"/>
</dbReference>
<dbReference type="GO" id="GO:0034335">
    <property type="term" value="F:DNA negative supercoiling activity"/>
    <property type="evidence" value="ECO:0007669"/>
    <property type="project" value="UniProtKB-ARBA"/>
</dbReference>
<reference evidence="13" key="1">
    <citation type="submission" date="2020-10" db="EMBL/GenBank/DDBJ databases">
        <authorList>
            <person name="Gilroy R."/>
        </authorList>
    </citation>
    <scope>NUCLEOTIDE SEQUENCE</scope>
    <source>
        <strain evidence="13">CHK154-7741</strain>
    </source>
</reference>
<dbReference type="InterPro" id="IPR013506">
    <property type="entry name" value="Topo_IIA_bsu_dom2"/>
</dbReference>
<dbReference type="Pfam" id="PF00204">
    <property type="entry name" value="DNA_gyraseB"/>
    <property type="match status" value="1"/>
</dbReference>
<dbReference type="FunFam" id="3.40.50.670:FF:000001">
    <property type="entry name" value="DNA topoisomerase 2"/>
    <property type="match status" value="1"/>
</dbReference>
<organism evidence="13 14">
    <name type="scientific">Candidatus Limenecus avicola</name>
    <dbReference type="NCBI Taxonomy" id="2840847"/>
    <lineage>
        <taxon>Bacteria</taxon>
        <taxon>Bacillati</taxon>
        <taxon>Bacillota</taxon>
        <taxon>Clostridia</taxon>
        <taxon>Eubacteriales</taxon>
        <taxon>Clostridiaceae</taxon>
        <taxon>Clostridiaceae incertae sedis</taxon>
        <taxon>Candidatus Limenecus</taxon>
    </lineage>
</organism>
<dbReference type="Pfam" id="PF02518">
    <property type="entry name" value="HATPase_c"/>
    <property type="match status" value="1"/>
</dbReference>
<comment type="miscellaneous">
    <text evidence="11">Few gyrases are as efficient as E.coli at forming negative supercoils. Not all organisms have 2 type II topoisomerases; in organisms with a single type II topoisomerase this enzyme also has to decatenate newly replicated chromosomes.</text>
</comment>
<dbReference type="Proteomes" id="UP000886748">
    <property type="component" value="Unassembled WGS sequence"/>
</dbReference>
<evidence type="ECO:0000256" key="8">
    <source>
        <dbReference type="ARBA" id="ARBA00023125"/>
    </source>
</evidence>
<keyword evidence="7 11" id="KW-0799">Topoisomerase</keyword>
<evidence type="ECO:0000256" key="9">
    <source>
        <dbReference type="ARBA" id="ARBA00023235"/>
    </source>
</evidence>
<dbReference type="CDD" id="cd16928">
    <property type="entry name" value="HATPase_GyrB-like"/>
    <property type="match status" value="1"/>
</dbReference>
<dbReference type="EC" id="5.6.2.2" evidence="11"/>
<feature type="site" description="Interaction with DNA" evidence="11">
    <location>
        <position position="450"/>
    </location>
</feature>
<keyword evidence="9 11" id="KW-0413">Isomerase</keyword>
<dbReference type="InterPro" id="IPR003594">
    <property type="entry name" value="HATPase_dom"/>
</dbReference>
<dbReference type="GO" id="GO:0003677">
    <property type="term" value="F:DNA binding"/>
    <property type="evidence" value="ECO:0007669"/>
    <property type="project" value="UniProtKB-KW"/>
</dbReference>
<dbReference type="InterPro" id="IPR014721">
    <property type="entry name" value="Ribsml_uS5_D2-typ_fold_subgr"/>
</dbReference>